<reference evidence="3" key="1">
    <citation type="submission" date="2021-02" db="EMBL/GenBank/DDBJ databases">
        <authorList>
            <person name="Nowell W R."/>
        </authorList>
    </citation>
    <scope>NUCLEOTIDE SEQUENCE</scope>
</reference>
<evidence type="ECO:0000313" key="5">
    <source>
        <dbReference type="Proteomes" id="UP000677228"/>
    </source>
</evidence>
<keyword evidence="1" id="KW-0812">Transmembrane</keyword>
<evidence type="ECO:0000313" key="3">
    <source>
        <dbReference type="EMBL" id="CAF1254663.1"/>
    </source>
</evidence>
<feature type="transmembrane region" description="Helical" evidence="1">
    <location>
        <begin position="54"/>
        <end position="75"/>
    </location>
</feature>
<accession>A0A8S2ELZ3</accession>
<dbReference type="EMBL" id="CAJOBA010038493">
    <property type="protein sequence ID" value="CAF4061741.1"/>
    <property type="molecule type" value="Genomic_DNA"/>
</dbReference>
<name>A0A8S2ELZ3_9BILA</name>
<dbReference type="EMBL" id="CAJNOK010016940">
    <property type="protein sequence ID" value="CAF1254663.1"/>
    <property type="molecule type" value="Genomic_DNA"/>
</dbReference>
<keyword evidence="2" id="KW-0732">Signal</keyword>
<dbReference type="Proteomes" id="UP000682733">
    <property type="component" value="Unassembled WGS sequence"/>
</dbReference>
<feature type="chain" id="PRO_5036434524" evidence="2">
    <location>
        <begin position="20"/>
        <end position="141"/>
    </location>
</feature>
<dbReference type="AlphaFoldDB" id="A0A8S2ELZ3"/>
<gene>
    <name evidence="3" type="ORF">OVA965_LOCUS26435</name>
    <name evidence="4" type="ORF">TMI583_LOCUS27175</name>
</gene>
<dbReference type="Proteomes" id="UP000677228">
    <property type="component" value="Unassembled WGS sequence"/>
</dbReference>
<feature type="signal peptide" evidence="2">
    <location>
        <begin position="1"/>
        <end position="19"/>
    </location>
</feature>
<protein>
    <submittedName>
        <fullName evidence="3">Uncharacterized protein</fullName>
    </submittedName>
</protein>
<evidence type="ECO:0000313" key="4">
    <source>
        <dbReference type="EMBL" id="CAF4061741.1"/>
    </source>
</evidence>
<sequence length="141" mass="15961">MVSLAILFLFLLSIPTTTSFMNQRCEQKVDNNHGEIKALFKQQGRFDEENWSHIGLVVILAIMALFIGAGLIYLYNRYWPLIRLALRGRATRTTLPPTQSQPVYFNPYAHSYPYISSTYPQVSPRESVRAPPASDSNVVGP</sequence>
<keyword evidence="1" id="KW-1133">Transmembrane helix</keyword>
<organism evidence="3 5">
    <name type="scientific">Didymodactylos carnosus</name>
    <dbReference type="NCBI Taxonomy" id="1234261"/>
    <lineage>
        <taxon>Eukaryota</taxon>
        <taxon>Metazoa</taxon>
        <taxon>Spiralia</taxon>
        <taxon>Gnathifera</taxon>
        <taxon>Rotifera</taxon>
        <taxon>Eurotatoria</taxon>
        <taxon>Bdelloidea</taxon>
        <taxon>Philodinida</taxon>
        <taxon>Philodinidae</taxon>
        <taxon>Didymodactylos</taxon>
    </lineage>
</organism>
<evidence type="ECO:0000256" key="2">
    <source>
        <dbReference type="SAM" id="SignalP"/>
    </source>
</evidence>
<evidence type="ECO:0000256" key="1">
    <source>
        <dbReference type="SAM" id="Phobius"/>
    </source>
</evidence>
<keyword evidence="1" id="KW-0472">Membrane</keyword>
<proteinExistence type="predicted"/>
<comment type="caution">
    <text evidence="3">The sequence shown here is derived from an EMBL/GenBank/DDBJ whole genome shotgun (WGS) entry which is preliminary data.</text>
</comment>